<dbReference type="EMBL" id="FOEF01000001">
    <property type="protein sequence ID" value="SEO48205.1"/>
    <property type="molecule type" value="Genomic_DNA"/>
</dbReference>
<dbReference type="RefSeq" id="WP_091611021.1">
    <property type="nucleotide sequence ID" value="NZ_FOEF01000001.1"/>
</dbReference>
<sequence>MVLAEEEVRALEDVRRGLLAVHNGFLGAATCYLWSAGGRVPPWECQALDRLLRRGLAAVARRRGTVDSPVVLTDLGAVRLAA</sequence>
<evidence type="ECO:0000313" key="2">
    <source>
        <dbReference type="Proteomes" id="UP000198582"/>
    </source>
</evidence>
<gene>
    <name evidence="1" type="ORF">SAMN04489732_101172</name>
</gene>
<organism evidence="1 2">
    <name type="scientific">Amycolatopsis saalfeldensis</name>
    <dbReference type="NCBI Taxonomy" id="394193"/>
    <lineage>
        <taxon>Bacteria</taxon>
        <taxon>Bacillati</taxon>
        <taxon>Actinomycetota</taxon>
        <taxon>Actinomycetes</taxon>
        <taxon>Pseudonocardiales</taxon>
        <taxon>Pseudonocardiaceae</taxon>
        <taxon>Amycolatopsis</taxon>
    </lineage>
</organism>
<reference evidence="1 2" key="1">
    <citation type="submission" date="2016-10" db="EMBL/GenBank/DDBJ databases">
        <authorList>
            <person name="de Groot N.N."/>
        </authorList>
    </citation>
    <scope>NUCLEOTIDE SEQUENCE [LARGE SCALE GENOMIC DNA]</scope>
    <source>
        <strain evidence="1 2">DSM 44993</strain>
    </source>
</reference>
<accession>A0A1H8Q1T7</accession>
<dbReference type="OrthoDB" id="3693046at2"/>
<name>A0A1H8Q1T7_9PSEU</name>
<evidence type="ECO:0008006" key="3">
    <source>
        <dbReference type="Google" id="ProtNLM"/>
    </source>
</evidence>
<evidence type="ECO:0000313" key="1">
    <source>
        <dbReference type="EMBL" id="SEO48205.1"/>
    </source>
</evidence>
<keyword evidence="2" id="KW-1185">Reference proteome</keyword>
<proteinExistence type="predicted"/>
<protein>
    <recommendedName>
        <fullName evidence="3">Winged helix DNA-binding domain-containing protein</fullName>
    </recommendedName>
</protein>
<dbReference type="AlphaFoldDB" id="A0A1H8Q1T7"/>
<dbReference type="Proteomes" id="UP000198582">
    <property type="component" value="Unassembled WGS sequence"/>
</dbReference>